<dbReference type="Pfam" id="PF10025">
    <property type="entry name" value="DUF2267"/>
    <property type="match status" value="1"/>
</dbReference>
<dbReference type="Proteomes" id="UP000319210">
    <property type="component" value="Unassembled WGS sequence"/>
</dbReference>
<name>A0A4Y3R0N2_STRCI</name>
<accession>A0A4Y3R0N2</accession>
<sequence>MTYGTFLSEVRDRGNYPDRGEAVRVSEAVMTLLGARLQPASARHLASQLPERMAGTVTHDGRGATTWSEGEFVERVRQATGAENTGVARRHAEAVCQTICDQVSGGERNKLLSQLPSGYAPLFGHPELH</sequence>
<protein>
    <recommendedName>
        <fullName evidence="3">DUF2267 domain-containing protein</fullName>
    </recommendedName>
</protein>
<evidence type="ECO:0008006" key="3">
    <source>
        <dbReference type="Google" id="ProtNLM"/>
    </source>
</evidence>
<dbReference type="OrthoDB" id="952780at2"/>
<dbReference type="InterPro" id="IPR018727">
    <property type="entry name" value="DUF2267"/>
</dbReference>
<gene>
    <name evidence="1" type="ORF">SCA03_37970</name>
</gene>
<proteinExistence type="predicted"/>
<dbReference type="EMBL" id="BJMM01000019">
    <property type="protein sequence ID" value="GEB51246.1"/>
    <property type="molecule type" value="Genomic_DNA"/>
</dbReference>
<evidence type="ECO:0000313" key="1">
    <source>
        <dbReference type="EMBL" id="GEB51246.1"/>
    </source>
</evidence>
<dbReference type="AlphaFoldDB" id="A0A4Y3R0N2"/>
<comment type="caution">
    <text evidence="1">The sequence shown here is derived from an EMBL/GenBank/DDBJ whole genome shotgun (WGS) entry which is preliminary data.</text>
</comment>
<reference evidence="1 2" key="1">
    <citation type="submission" date="2019-06" db="EMBL/GenBank/DDBJ databases">
        <title>Whole genome shotgun sequence of Streptomyces cacaoi subsp. cacaoi NBRC 12748.</title>
        <authorList>
            <person name="Hosoyama A."/>
            <person name="Uohara A."/>
            <person name="Ohji S."/>
            <person name="Ichikawa N."/>
        </authorList>
    </citation>
    <scope>NUCLEOTIDE SEQUENCE [LARGE SCALE GENOMIC DNA]</scope>
    <source>
        <strain evidence="1 2">NBRC 12748</strain>
    </source>
</reference>
<dbReference type="Gene3D" id="1.10.490.110">
    <property type="entry name" value="Uncharacterized conserved protein DUF2267"/>
    <property type="match status" value="1"/>
</dbReference>
<evidence type="ECO:0000313" key="2">
    <source>
        <dbReference type="Proteomes" id="UP000319210"/>
    </source>
</evidence>
<dbReference type="RefSeq" id="WP_030876750.1">
    <property type="nucleotide sequence ID" value="NZ_BJMM01000019.1"/>
</dbReference>
<dbReference type="InterPro" id="IPR038282">
    <property type="entry name" value="DUF2267_sf"/>
</dbReference>
<keyword evidence="2" id="KW-1185">Reference proteome</keyword>
<organism evidence="1 2">
    <name type="scientific">Streptomyces cacaoi</name>
    <dbReference type="NCBI Taxonomy" id="1898"/>
    <lineage>
        <taxon>Bacteria</taxon>
        <taxon>Bacillati</taxon>
        <taxon>Actinomycetota</taxon>
        <taxon>Actinomycetes</taxon>
        <taxon>Kitasatosporales</taxon>
        <taxon>Streptomycetaceae</taxon>
        <taxon>Streptomyces</taxon>
    </lineage>
</organism>